<dbReference type="Proteomes" id="UP000322927">
    <property type="component" value="Chromosome"/>
</dbReference>
<reference evidence="1 2" key="1">
    <citation type="submission" date="2018-05" db="EMBL/GenBank/DDBJ databases">
        <title>Streptomyces venezuelae.</title>
        <authorList>
            <person name="Kim W."/>
            <person name="Lee N."/>
            <person name="Cho B.-K."/>
        </authorList>
    </citation>
    <scope>NUCLEOTIDE SEQUENCE [LARGE SCALE GENOMIC DNA]</scope>
    <source>
        <strain evidence="1 2">ATCC 14584</strain>
    </source>
</reference>
<protein>
    <submittedName>
        <fullName evidence="1">Uncharacterized protein</fullName>
    </submittedName>
</protein>
<evidence type="ECO:0000313" key="2">
    <source>
        <dbReference type="Proteomes" id="UP000322927"/>
    </source>
</evidence>
<dbReference type="EMBL" id="CP029192">
    <property type="protein sequence ID" value="QES36612.1"/>
    <property type="molecule type" value="Genomic_DNA"/>
</dbReference>
<organism evidence="1 2">
    <name type="scientific">Streptomyces venezuelae</name>
    <dbReference type="NCBI Taxonomy" id="54571"/>
    <lineage>
        <taxon>Bacteria</taxon>
        <taxon>Bacillati</taxon>
        <taxon>Actinomycetota</taxon>
        <taxon>Actinomycetes</taxon>
        <taxon>Kitasatosporales</taxon>
        <taxon>Streptomycetaceae</taxon>
        <taxon>Streptomyces</taxon>
    </lineage>
</organism>
<dbReference type="AlphaFoldDB" id="A0A5P2C1R5"/>
<accession>A0A5P2C1R5</accession>
<evidence type="ECO:0000313" key="1">
    <source>
        <dbReference type="EMBL" id="QES36612.1"/>
    </source>
</evidence>
<sequence length="70" mass="7674">MSTEPLAVWVFSPEAASQTVDGMLRTHQLGCLACRTEECEEGARMRRALRAVHTVLQGPEPPMPLGEVPQ</sequence>
<gene>
    <name evidence="1" type="ORF">DEJ48_27290</name>
</gene>
<proteinExistence type="predicted"/>
<name>A0A5P2C1R5_STRVZ</name>